<evidence type="ECO:0000313" key="3">
    <source>
        <dbReference type="Proteomes" id="UP001597145"/>
    </source>
</evidence>
<organism evidence="2 3">
    <name type="scientific">Pseudonocardia aurantiaca</name>
    <dbReference type="NCBI Taxonomy" id="75290"/>
    <lineage>
        <taxon>Bacteria</taxon>
        <taxon>Bacillati</taxon>
        <taxon>Actinomycetota</taxon>
        <taxon>Actinomycetes</taxon>
        <taxon>Pseudonocardiales</taxon>
        <taxon>Pseudonocardiaceae</taxon>
        <taxon>Pseudonocardia</taxon>
    </lineage>
</organism>
<comment type="caution">
    <text evidence="2">The sequence shown here is derived from an EMBL/GenBank/DDBJ whole genome shotgun (WGS) entry which is preliminary data.</text>
</comment>
<evidence type="ECO:0000256" key="1">
    <source>
        <dbReference type="SAM" id="MobiDB-lite"/>
    </source>
</evidence>
<name>A0ABW4FR59_9PSEU</name>
<proteinExistence type="predicted"/>
<dbReference type="Proteomes" id="UP001597145">
    <property type="component" value="Unassembled WGS sequence"/>
</dbReference>
<dbReference type="Pfam" id="PF11387">
    <property type="entry name" value="DUF2795"/>
    <property type="match status" value="1"/>
</dbReference>
<keyword evidence="3" id="KW-1185">Reference proteome</keyword>
<dbReference type="InterPro" id="IPR021527">
    <property type="entry name" value="DUF2795"/>
</dbReference>
<feature type="compositionally biased region" description="Pro residues" evidence="1">
    <location>
        <begin position="84"/>
        <end position="102"/>
    </location>
</feature>
<evidence type="ECO:0000313" key="2">
    <source>
        <dbReference type="EMBL" id="MFD1532456.1"/>
    </source>
</evidence>
<sequence>MYRRNPRADAQRVSQVLAGLVYPAAKWQILMHAENYGADAYTRAELWALSTGEYCDLDAVLRALSCDSPAVRRQRASDVARYPASPPRPPLHPVGPFHPQPAPQVAGRIRPTH</sequence>
<protein>
    <recommendedName>
        <fullName evidence="4">DUF2795 domain-containing protein</fullName>
    </recommendedName>
</protein>
<evidence type="ECO:0008006" key="4">
    <source>
        <dbReference type="Google" id="ProtNLM"/>
    </source>
</evidence>
<gene>
    <name evidence="2" type="ORF">ACFSCY_23810</name>
</gene>
<accession>A0ABW4FR59</accession>
<dbReference type="EMBL" id="JBHUCP010000018">
    <property type="protein sequence ID" value="MFD1532456.1"/>
    <property type="molecule type" value="Genomic_DNA"/>
</dbReference>
<reference evidence="3" key="1">
    <citation type="journal article" date="2019" name="Int. J. Syst. Evol. Microbiol.">
        <title>The Global Catalogue of Microorganisms (GCM) 10K type strain sequencing project: providing services to taxonomists for standard genome sequencing and annotation.</title>
        <authorList>
            <consortium name="The Broad Institute Genomics Platform"/>
            <consortium name="The Broad Institute Genome Sequencing Center for Infectious Disease"/>
            <person name="Wu L."/>
            <person name="Ma J."/>
        </authorList>
    </citation>
    <scope>NUCLEOTIDE SEQUENCE [LARGE SCALE GENOMIC DNA]</scope>
    <source>
        <strain evidence="3">JCM 12165</strain>
    </source>
</reference>
<feature type="region of interest" description="Disordered" evidence="1">
    <location>
        <begin position="75"/>
        <end position="113"/>
    </location>
</feature>
<dbReference type="RefSeq" id="WP_343986446.1">
    <property type="nucleotide sequence ID" value="NZ_BAAAJG010000027.1"/>
</dbReference>